<name>A0A4P9X9H7_9FUNG</name>
<evidence type="ECO:0000256" key="4">
    <source>
        <dbReference type="ARBA" id="ARBA00012801"/>
    </source>
</evidence>
<proteinExistence type="inferred from homology"/>
<dbReference type="Pfam" id="PF01243">
    <property type="entry name" value="PNPOx_N"/>
    <property type="match status" value="1"/>
</dbReference>
<dbReference type="STRING" id="1555241.A0A4P9X9H7"/>
<sequence>MAPTPAPPAAAAAAAATPKTDPKTLHNIGDRRLNYDAGELIEEHVDATDPMAQFRAWYEAAEAAWHPGLPREANAMSLATADARGRPHCRIVLLKHYDADGFVFYTNHTSRKGVELAENPYAALVFLWDQRSVRVEGPVVHVGDDEAAAYFASRPRGSQIGAWASKQSQPISGRGALAARFEAAEARFAPVGLPVVPKPPFWGGYRVVPERIEFWHGRPCRMHDRLVFTRSPVSEAAEATTTVWGPWSMQRLMP</sequence>
<dbReference type="InterPro" id="IPR011576">
    <property type="entry name" value="Pyridox_Oxase_N"/>
</dbReference>
<keyword evidence="5" id="KW-0285">Flavoprotein</keyword>
<dbReference type="InterPro" id="IPR012349">
    <property type="entry name" value="Split_barrel_FMN-bd"/>
</dbReference>
<feature type="domain" description="Pyridoxine 5'-phosphate oxidase dimerisation C-terminal" evidence="10">
    <location>
        <begin position="202"/>
        <end position="254"/>
    </location>
</feature>
<evidence type="ECO:0000259" key="10">
    <source>
        <dbReference type="Pfam" id="PF10590"/>
    </source>
</evidence>
<dbReference type="PANTHER" id="PTHR10851">
    <property type="entry name" value="PYRIDOXINE-5-PHOSPHATE OXIDASE"/>
    <property type="match status" value="1"/>
</dbReference>
<dbReference type="AlphaFoldDB" id="A0A4P9X9H7"/>
<keyword evidence="7" id="KW-0560">Oxidoreductase</keyword>
<dbReference type="Proteomes" id="UP000274922">
    <property type="component" value="Unassembled WGS sequence"/>
</dbReference>
<evidence type="ECO:0000256" key="7">
    <source>
        <dbReference type="ARBA" id="ARBA00023002"/>
    </source>
</evidence>
<dbReference type="PROSITE" id="PS01064">
    <property type="entry name" value="PYRIDOX_OXIDASE"/>
    <property type="match status" value="1"/>
</dbReference>
<protein>
    <recommendedName>
        <fullName evidence="4">pyridoxal 5'-phosphate synthase</fullName>
        <ecNumber evidence="4">1.4.3.5</ecNumber>
    </recommendedName>
</protein>
<dbReference type="NCBIfam" id="TIGR00558">
    <property type="entry name" value="pdxH"/>
    <property type="match status" value="1"/>
</dbReference>
<comment type="pathway">
    <text evidence="3">Cofactor metabolism; pyridoxal 5'-phosphate salvage; pyridoxal 5'-phosphate from pyridoxine 5'-phosphate: step 1/1.</text>
</comment>
<dbReference type="GO" id="GO:0008615">
    <property type="term" value="P:pyridoxine biosynthetic process"/>
    <property type="evidence" value="ECO:0007669"/>
    <property type="project" value="InterPro"/>
</dbReference>
<reference evidence="12" key="1">
    <citation type="journal article" date="2018" name="Nat. Microbiol.">
        <title>Leveraging single-cell genomics to expand the fungal tree of life.</title>
        <authorList>
            <person name="Ahrendt S.R."/>
            <person name="Quandt C.A."/>
            <person name="Ciobanu D."/>
            <person name="Clum A."/>
            <person name="Salamov A."/>
            <person name="Andreopoulos B."/>
            <person name="Cheng J.F."/>
            <person name="Woyke T."/>
            <person name="Pelin A."/>
            <person name="Henrissat B."/>
            <person name="Reynolds N.K."/>
            <person name="Benny G.L."/>
            <person name="Smith M.E."/>
            <person name="James T.Y."/>
            <person name="Grigoriev I.V."/>
        </authorList>
    </citation>
    <scope>NUCLEOTIDE SEQUENCE [LARGE SCALE GENOMIC DNA]</scope>
    <source>
        <strain evidence="12">ATCC 52028</strain>
    </source>
</reference>
<evidence type="ECO:0000256" key="3">
    <source>
        <dbReference type="ARBA" id="ARBA00005037"/>
    </source>
</evidence>
<feature type="region of interest" description="Disordered" evidence="8">
    <location>
        <begin position="1"/>
        <end position="29"/>
    </location>
</feature>
<dbReference type="SUPFAM" id="SSF50475">
    <property type="entry name" value="FMN-binding split barrel"/>
    <property type="match status" value="1"/>
</dbReference>
<gene>
    <name evidence="11" type="ORF">CXG81DRAFT_11330</name>
</gene>
<dbReference type="Pfam" id="PF10590">
    <property type="entry name" value="PNP_phzG_C"/>
    <property type="match status" value="1"/>
</dbReference>
<dbReference type="InterPro" id="IPR000659">
    <property type="entry name" value="Pyridox_Oxase"/>
</dbReference>
<evidence type="ECO:0000256" key="5">
    <source>
        <dbReference type="ARBA" id="ARBA00022630"/>
    </source>
</evidence>
<dbReference type="UniPathway" id="UPA01068">
    <property type="reaction ID" value="UER00304"/>
</dbReference>
<dbReference type="InterPro" id="IPR019576">
    <property type="entry name" value="Pyridoxamine_oxidase_dimer_C"/>
</dbReference>
<dbReference type="GO" id="GO:0010181">
    <property type="term" value="F:FMN binding"/>
    <property type="evidence" value="ECO:0007669"/>
    <property type="project" value="InterPro"/>
</dbReference>
<evidence type="ECO:0000313" key="11">
    <source>
        <dbReference type="EMBL" id="RKP01997.1"/>
    </source>
</evidence>
<dbReference type="OrthoDB" id="303614at2759"/>
<evidence type="ECO:0000256" key="1">
    <source>
        <dbReference type="ARBA" id="ARBA00001917"/>
    </source>
</evidence>
<feature type="compositionally biased region" description="Low complexity" evidence="8">
    <location>
        <begin position="9"/>
        <end position="18"/>
    </location>
</feature>
<comment type="cofactor">
    <cofactor evidence="1">
        <name>FMN</name>
        <dbReference type="ChEBI" id="CHEBI:58210"/>
    </cofactor>
</comment>
<dbReference type="EMBL" id="ML014155">
    <property type="protein sequence ID" value="RKP01997.1"/>
    <property type="molecule type" value="Genomic_DNA"/>
</dbReference>
<keyword evidence="12" id="KW-1185">Reference proteome</keyword>
<dbReference type="EC" id="1.4.3.5" evidence="4"/>
<evidence type="ECO:0000313" key="12">
    <source>
        <dbReference type="Proteomes" id="UP000274922"/>
    </source>
</evidence>
<accession>A0A4P9X9H7</accession>
<evidence type="ECO:0000256" key="8">
    <source>
        <dbReference type="SAM" id="MobiDB-lite"/>
    </source>
</evidence>
<dbReference type="PIRSF" id="PIRSF000190">
    <property type="entry name" value="Pyd_amn-ph_oxd"/>
    <property type="match status" value="1"/>
</dbReference>
<dbReference type="PANTHER" id="PTHR10851:SF0">
    <property type="entry name" value="PYRIDOXINE-5'-PHOSPHATE OXIDASE"/>
    <property type="match status" value="1"/>
</dbReference>
<dbReference type="GO" id="GO:0004733">
    <property type="term" value="F:pyridoxamine phosphate oxidase activity"/>
    <property type="evidence" value="ECO:0007669"/>
    <property type="project" value="UniProtKB-EC"/>
</dbReference>
<feature type="compositionally biased region" description="Basic and acidic residues" evidence="8">
    <location>
        <begin position="20"/>
        <end position="29"/>
    </location>
</feature>
<evidence type="ECO:0000256" key="2">
    <source>
        <dbReference type="ARBA" id="ARBA00004738"/>
    </source>
</evidence>
<evidence type="ECO:0000259" key="9">
    <source>
        <dbReference type="Pfam" id="PF01243"/>
    </source>
</evidence>
<feature type="domain" description="Pyridoxamine 5'-phosphate oxidase N-terminal" evidence="9">
    <location>
        <begin position="71"/>
        <end position="185"/>
    </location>
</feature>
<organism evidence="11 12">
    <name type="scientific">Caulochytrium protostelioides</name>
    <dbReference type="NCBI Taxonomy" id="1555241"/>
    <lineage>
        <taxon>Eukaryota</taxon>
        <taxon>Fungi</taxon>
        <taxon>Fungi incertae sedis</taxon>
        <taxon>Chytridiomycota</taxon>
        <taxon>Chytridiomycota incertae sedis</taxon>
        <taxon>Chytridiomycetes</taxon>
        <taxon>Caulochytriales</taxon>
        <taxon>Caulochytriaceae</taxon>
        <taxon>Caulochytrium</taxon>
    </lineage>
</organism>
<keyword evidence="6" id="KW-0288">FMN</keyword>
<evidence type="ECO:0000256" key="6">
    <source>
        <dbReference type="ARBA" id="ARBA00022643"/>
    </source>
</evidence>
<comment type="pathway">
    <text evidence="2">Cofactor metabolism; pyridoxal 5'-phosphate salvage; pyridoxal 5'-phosphate from pyridoxamine 5'-phosphate: step 1/1.</text>
</comment>
<dbReference type="HAMAP" id="MF_01629">
    <property type="entry name" value="PdxH"/>
    <property type="match status" value="1"/>
</dbReference>
<dbReference type="Gene3D" id="2.30.110.10">
    <property type="entry name" value="Electron Transport, Fmn-binding Protein, Chain A"/>
    <property type="match status" value="1"/>
</dbReference>
<dbReference type="InterPro" id="IPR019740">
    <property type="entry name" value="Pyridox_Oxase_CS"/>
</dbReference>
<dbReference type="NCBIfam" id="NF004231">
    <property type="entry name" value="PRK05679.1"/>
    <property type="match status" value="1"/>
</dbReference>